<dbReference type="InterPro" id="IPR042007">
    <property type="entry name" value="Sortase_A"/>
</dbReference>
<dbReference type="Gene3D" id="2.40.260.10">
    <property type="entry name" value="Sortase"/>
    <property type="match status" value="1"/>
</dbReference>
<keyword evidence="6" id="KW-0472">Membrane</keyword>
<keyword evidence="7" id="KW-0732">Signal</keyword>
<evidence type="ECO:0000256" key="2">
    <source>
        <dbReference type="ARBA" id="ARBA00022801"/>
    </source>
</evidence>
<reference evidence="8" key="1">
    <citation type="submission" date="2020-04" db="EMBL/GenBank/DDBJ databases">
        <title>Deep metagenomics examines the oral microbiome during advanced dental caries in children, revealing novel taxa and co-occurrences with host molecules.</title>
        <authorList>
            <person name="Baker J.L."/>
            <person name="Morton J.T."/>
            <person name="Dinis M."/>
            <person name="Alvarez R."/>
            <person name="Tran N.C."/>
            <person name="Knight R."/>
            <person name="Edlund A."/>
        </authorList>
    </citation>
    <scope>NUCLEOTIDE SEQUENCE</scope>
    <source>
        <strain evidence="8">JCVI_23_bin.11</strain>
    </source>
</reference>
<keyword evidence="3" id="KW-0788">Thiol protease</keyword>
<feature type="chain" id="PRO_5039154268" evidence="7">
    <location>
        <begin position="24"/>
        <end position="404"/>
    </location>
</feature>
<feature type="active site" description="Proton donor/acceptor" evidence="4">
    <location>
        <position position="134"/>
    </location>
</feature>
<evidence type="ECO:0000256" key="1">
    <source>
        <dbReference type="ARBA" id="ARBA00022670"/>
    </source>
</evidence>
<feature type="signal peptide" evidence="7">
    <location>
        <begin position="1"/>
        <end position="23"/>
    </location>
</feature>
<feature type="compositionally biased region" description="Basic and acidic residues" evidence="5">
    <location>
        <begin position="303"/>
        <end position="315"/>
    </location>
</feature>
<evidence type="ECO:0000256" key="3">
    <source>
        <dbReference type="ARBA" id="ARBA00022807"/>
    </source>
</evidence>
<dbReference type="SUPFAM" id="SSF63817">
    <property type="entry name" value="Sortase"/>
    <property type="match status" value="1"/>
</dbReference>
<evidence type="ECO:0000313" key="9">
    <source>
        <dbReference type="Proteomes" id="UP000758611"/>
    </source>
</evidence>
<sequence length="404" mass="45670">MKRVLKGVLICGAVLSFSASAWSAYWLYQNNNYQLSRIAQPLKDAKIVKPGEGEKFAGAEYSPSVEVRSAEQLEKARKDTSKPLYLRNLLSVPNLGINLQVFEGTSERSLTYGAGTIKADQDPDKIGNYALAAHNFYDSSYGSGFSILQDASPSTIKGSYAYLSDGDYVYTYKLVEVTEVYKDDSMLYTEDDFSEQVFQDYLKESPTGLKEIVKSKKVWNSDGTYLEDPDGKQFTYGKLLTLYTCKLEPYNRTLSYNRILVTGVQLKKERLDQAPKDVQKLFLDESGNLNVTGNSEVPESESEASKKDKDKESSDAKNQNKTLELKKIDSDEINWSDPLSFFANKQIKKDPDFMMKFFWGSFVLAGITSLLSIYLPGKKDNNIDKKKKKENNSEVQKILRRRGK</sequence>
<evidence type="ECO:0000256" key="4">
    <source>
        <dbReference type="PIRSR" id="PIRSR605754-1"/>
    </source>
</evidence>
<dbReference type="InterPro" id="IPR005754">
    <property type="entry name" value="Sortase"/>
</dbReference>
<protein>
    <submittedName>
        <fullName evidence="8">Class A sortase</fullName>
    </submittedName>
</protein>
<feature type="region of interest" description="Disordered" evidence="5">
    <location>
        <begin position="380"/>
        <end position="404"/>
    </location>
</feature>
<keyword evidence="6" id="KW-1133">Transmembrane helix</keyword>
<dbReference type="GO" id="GO:0008234">
    <property type="term" value="F:cysteine-type peptidase activity"/>
    <property type="evidence" value="ECO:0007669"/>
    <property type="project" value="UniProtKB-KW"/>
</dbReference>
<name>A0A930DYJ3_9FIRM</name>
<feature type="transmembrane region" description="Helical" evidence="6">
    <location>
        <begin position="357"/>
        <end position="377"/>
    </location>
</feature>
<keyword evidence="2" id="KW-0378">Hydrolase</keyword>
<evidence type="ECO:0000256" key="7">
    <source>
        <dbReference type="SAM" id="SignalP"/>
    </source>
</evidence>
<feature type="region of interest" description="Disordered" evidence="5">
    <location>
        <begin position="289"/>
        <end position="323"/>
    </location>
</feature>
<evidence type="ECO:0000256" key="5">
    <source>
        <dbReference type="SAM" id="MobiDB-lite"/>
    </source>
</evidence>
<dbReference type="EMBL" id="JABZRE010000001">
    <property type="protein sequence ID" value="MBF1306206.1"/>
    <property type="molecule type" value="Genomic_DNA"/>
</dbReference>
<dbReference type="InterPro" id="IPR023365">
    <property type="entry name" value="Sortase_dom-sf"/>
</dbReference>
<evidence type="ECO:0000313" key="8">
    <source>
        <dbReference type="EMBL" id="MBF1306206.1"/>
    </source>
</evidence>
<dbReference type="AlphaFoldDB" id="A0A930DYJ3"/>
<evidence type="ECO:0000256" key="6">
    <source>
        <dbReference type="SAM" id="Phobius"/>
    </source>
</evidence>
<accession>A0A930DYJ3</accession>
<dbReference type="Pfam" id="PF04203">
    <property type="entry name" value="Sortase"/>
    <property type="match status" value="1"/>
</dbReference>
<proteinExistence type="predicted"/>
<gene>
    <name evidence="8" type="ORF">HXM94_00190</name>
</gene>
<keyword evidence="1" id="KW-0645">Protease</keyword>
<dbReference type="CDD" id="cd06165">
    <property type="entry name" value="Sortase_A"/>
    <property type="match status" value="1"/>
</dbReference>
<keyword evidence="6" id="KW-0812">Transmembrane</keyword>
<organism evidence="8 9">
    <name type="scientific">Parvimonas micra</name>
    <dbReference type="NCBI Taxonomy" id="33033"/>
    <lineage>
        <taxon>Bacteria</taxon>
        <taxon>Bacillati</taxon>
        <taxon>Bacillota</taxon>
        <taxon>Tissierellia</taxon>
        <taxon>Tissierellales</taxon>
        <taxon>Peptoniphilaceae</taxon>
        <taxon>Parvimonas</taxon>
    </lineage>
</organism>
<dbReference type="Proteomes" id="UP000758611">
    <property type="component" value="Unassembled WGS sequence"/>
</dbReference>
<comment type="caution">
    <text evidence="8">The sequence shown here is derived from an EMBL/GenBank/DDBJ whole genome shotgun (WGS) entry which is preliminary data.</text>
</comment>
<dbReference type="RefSeq" id="WP_278476614.1">
    <property type="nucleotide sequence ID" value="NZ_JABZRE010000001.1"/>
</dbReference>
<feature type="active site" description="Acyl-thioester intermediate" evidence="4">
    <location>
        <position position="245"/>
    </location>
</feature>
<dbReference type="GO" id="GO:0006508">
    <property type="term" value="P:proteolysis"/>
    <property type="evidence" value="ECO:0007669"/>
    <property type="project" value="UniProtKB-KW"/>
</dbReference>